<sequence length="41" mass="4394">MVLNRGGDLSNPKKVNALNDPGNPKPDLVSSGSKKNQPYSR</sequence>
<feature type="compositionally biased region" description="Polar residues" evidence="1">
    <location>
        <begin position="30"/>
        <end position="41"/>
    </location>
</feature>
<accession>S2DFX8</accession>
<dbReference type="Proteomes" id="UP000006073">
    <property type="component" value="Unassembled WGS sequence"/>
</dbReference>
<proteinExistence type="predicted"/>
<dbReference type="AlphaFoldDB" id="S2DFX8"/>
<dbReference type="EMBL" id="ALWO02000027">
    <property type="protein sequence ID" value="EOZ97844.1"/>
    <property type="molecule type" value="Genomic_DNA"/>
</dbReference>
<evidence type="ECO:0000313" key="2">
    <source>
        <dbReference type="EMBL" id="EOZ97844.1"/>
    </source>
</evidence>
<evidence type="ECO:0000313" key="3">
    <source>
        <dbReference type="Proteomes" id="UP000006073"/>
    </source>
</evidence>
<evidence type="ECO:0000256" key="1">
    <source>
        <dbReference type="SAM" id="MobiDB-lite"/>
    </source>
</evidence>
<protein>
    <submittedName>
        <fullName evidence="2">Uncharacterized protein</fullName>
    </submittedName>
</protein>
<name>S2DFX8_INDAL</name>
<keyword evidence="3" id="KW-1185">Reference proteome</keyword>
<comment type="caution">
    <text evidence="2">The sequence shown here is derived from an EMBL/GenBank/DDBJ whole genome shotgun (WGS) entry which is preliminary data.</text>
</comment>
<organism evidence="2 3">
    <name type="scientific">Indibacter alkaliphilus (strain CCUG 57479 / KCTC 22604 / LW1)</name>
    <dbReference type="NCBI Taxonomy" id="1189612"/>
    <lineage>
        <taxon>Bacteria</taxon>
        <taxon>Pseudomonadati</taxon>
        <taxon>Bacteroidota</taxon>
        <taxon>Cytophagia</taxon>
        <taxon>Cytophagales</taxon>
        <taxon>Cyclobacteriaceae</taxon>
    </lineage>
</organism>
<reference evidence="2 3" key="1">
    <citation type="journal article" date="2013" name="Genome Announc.">
        <title>Draft Genome Sequence of Indibacter alkaliphilus Strain LW1T, Isolated from Lonar Lake, a Haloalkaline Lake in the Buldana District of Maharashtra, India.</title>
        <authorList>
            <person name="Singh A."/>
            <person name="Kumar Jangir P."/>
            <person name="Sharma R."/>
            <person name="Singh A."/>
            <person name="Kumar Pinnaka A."/>
            <person name="Shivaji S."/>
        </authorList>
    </citation>
    <scope>NUCLEOTIDE SEQUENCE [LARGE SCALE GENOMIC DNA]</scope>
    <source>
        <strain evidence="3">CCUG 57479 / KCTC 22604 / LW1</strain>
    </source>
</reference>
<feature type="region of interest" description="Disordered" evidence="1">
    <location>
        <begin position="1"/>
        <end position="41"/>
    </location>
</feature>
<gene>
    <name evidence="2" type="ORF">A33Q_1653</name>
</gene>